<accession>A0A4P6ZDF2</accession>
<reference evidence="1 2" key="1">
    <citation type="submission" date="2019-03" db="EMBL/GenBank/DDBJ databases">
        <authorList>
            <person name="Kim H."/>
            <person name="Yu S.-M."/>
        </authorList>
    </citation>
    <scope>NUCLEOTIDE SEQUENCE [LARGE SCALE GENOMIC DNA]</scope>
    <source>
        <strain evidence="1 2">NBC122</strain>
    </source>
</reference>
<dbReference type="AlphaFoldDB" id="A0A4P6ZDF2"/>
<sequence>MIDRMLQLHKVIHFIKSIHFAVRIEAEIPQQAQALAKA</sequence>
<evidence type="ECO:0000313" key="1">
    <source>
        <dbReference type="EMBL" id="QBO57412.1"/>
    </source>
</evidence>
<proteinExistence type="predicted"/>
<organism evidence="1 2">
    <name type="scientific">Chryseobacterium salivictor</name>
    <dbReference type="NCBI Taxonomy" id="2547600"/>
    <lineage>
        <taxon>Bacteria</taxon>
        <taxon>Pseudomonadati</taxon>
        <taxon>Bacteroidota</taxon>
        <taxon>Flavobacteriia</taxon>
        <taxon>Flavobacteriales</taxon>
        <taxon>Weeksellaceae</taxon>
        <taxon>Chryseobacterium group</taxon>
        <taxon>Chryseobacterium</taxon>
    </lineage>
</organism>
<protein>
    <submittedName>
        <fullName evidence="1">Uncharacterized protein</fullName>
    </submittedName>
</protein>
<dbReference type="EMBL" id="CP037954">
    <property type="protein sequence ID" value="QBO57412.1"/>
    <property type="molecule type" value="Genomic_DNA"/>
</dbReference>
<evidence type="ECO:0000313" key="2">
    <source>
        <dbReference type="Proteomes" id="UP000294419"/>
    </source>
</evidence>
<dbReference type="KEGG" id="csal:NBC122_00570"/>
<gene>
    <name evidence="1" type="ORF">NBC122_00570</name>
</gene>
<keyword evidence="2" id="KW-1185">Reference proteome</keyword>
<name>A0A4P6ZDF2_9FLAO</name>
<dbReference type="Proteomes" id="UP000294419">
    <property type="component" value="Chromosome"/>
</dbReference>